<comment type="caution">
    <text evidence="5">The sequence shown here is derived from an EMBL/GenBank/DDBJ whole genome shotgun (WGS) entry which is preliminary data.</text>
</comment>
<feature type="compositionally biased region" description="Basic and acidic residues" evidence="4">
    <location>
        <begin position="134"/>
        <end position="153"/>
    </location>
</feature>
<protein>
    <submittedName>
        <fullName evidence="5">Metal ABC transporter substrate-binding protein</fullName>
    </submittedName>
</protein>
<evidence type="ECO:0000256" key="3">
    <source>
        <dbReference type="ARBA" id="ARBA00022729"/>
    </source>
</evidence>
<accession>A0ABW2C384</accession>
<dbReference type="Proteomes" id="UP001596337">
    <property type="component" value="Unassembled WGS sequence"/>
</dbReference>
<evidence type="ECO:0000256" key="2">
    <source>
        <dbReference type="ARBA" id="ARBA00022448"/>
    </source>
</evidence>
<keyword evidence="2" id="KW-0813">Transport</keyword>
<sequence length="328" mass="35080">MTTGVRISRAVAIAAVVGMASGCSPGAADDQSDSGPVKVAAGFYPLRFLAERIGGPDAEVTGLTPPGTEPHDLTLTGPARAAAEEAEVMIYAGEDYQPEVTDVVRQRSGDMTALDILAVSELDLLHADKHHHGHGGDRHADEDSHDHSGDQRAVDPHVWLDPLRYQRVADAVTETLARERPERRASFEQRRDELKVQLRDVHRHLRDATSDCASRTLITNHAAFGYLADRYDLEQVPIAGLSPEHEPDPGTLARIATEARRANVSTIFAEEGIPAKLARAVADEAGAEVGVLAVIEFAPTSGDGADGGDYVSRMHANADALQAGLDCR</sequence>
<name>A0ABW2C384_9PSEU</name>
<dbReference type="RefSeq" id="WP_345403054.1">
    <property type="nucleotide sequence ID" value="NZ_BAABLA010000113.1"/>
</dbReference>
<evidence type="ECO:0000313" key="6">
    <source>
        <dbReference type="Proteomes" id="UP001596337"/>
    </source>
</evidence>
<dbReference type="SUPFAM" id="SSF53807">
    <property type="entry name" value="Helical backbone' metal receptor"/>
    <property type="match status" value="1"/>
</dbReference>
<dbReference type="PROSITE" id="PS51257">
    <property type="entry name" value="PROKAR_LIPOPROTEIN"/>
    <property type="match status" value="1"/>
</dbReference>
<gene>
    <name evidence="5" type="ORF">ACFQGD_17635</name>
</gene>
<feature type="region of interest" description="Disordered" evidence="4">
    <location>
        <begin position="128"/>
        <end position="153"/>
    </location>
</feature>
<proteinExistence type="inferred from homology"/>
<dbReference type="InterPro" id="IPR050492">
    <property type="entry name" value="Bact_metal-bind_prot9"/>
</dbReference>
<keyword evidence="3" id="KW-0732">Signal</keyword>
<keyword evidence="6" id="KW-1185">Reference proteome</keyword>
<dbReference type="PANTHER" id="PTHR42953">
    <property type="entry name" value="HIGH-AFFINITY ZINC UPTAKE SYSTEM PROTEIN ZNUA-RELATED"/>
    <property type="match status" value="1"/>
</dbReference>
<evidence type="ECO:0000256" key="1">
    <source>
        <dbReference type="ARBA" id="ARBA00011028"/>
    </source>
</evidence>
<organism evidence="5 6">
    <name type="scientific">Haloechinothrix salitolerans</name>
    <dbReference type="NCBI Taxonomy" id="926830"/>
    <lineage>
        <taxon>Bacteria</taxon>
        <taxon>Bacillati</taxon>
        <taxon>Actinomycetota</taxon>
        <taxon>Actinomycetes</taxon>
        <taxon>Pseudonocardiales</taxon>
        <taxon>Pseudonocardiaceae</taxon>
        <taxon>Haloechinothrix</taxon>
    </lineage>
</organism>
<reference evidence="6" key="1">
    <citation type="journal article" date="2019" name="Int. J. Syst. Evol. Microbiol.">
        <title>The Global Catalogue of Microorganisms (GCM) 10K type strain sequencing project: providing services to taxonomists for standard genome sequencing and annotation.</title>
        <authorList>
            <consortium name="The Broad Institute Genomics Platform"/>
            <consortium name="The Broad Institute Genome Sequencing Center for Infectious Disease"/>
            <person name="Wu L."/>
            <person name="Ma J."/>
        </authorList>
    </citation>
    <scope>NUCLEOTIDE SEQUENCE [LARGE SCALE GENOMIC DNA]</scope>
    <source>
        <strain evidence="6">KCTC 32255</strain>
    </source>
</reference>
<evidence type="ECO:0000256" key="4">
    <source>
        <dbReference type="SAM" id="MobiDB-lite"/>
    </source>
</evidence>
<dbReference type="EMBL" id="JBHSXX010000001">
    <property type="protein sequence ID" value="MFC6868968.1"/>
    <property type="molecule type" value="Genomic_DNA"/>
</dbReference>
<dbReference type="InterPro" id="IPR006127">
    <property type="entry name" value="ZnuA-like"/>
</dbReference>
<dbReference type="Pfam" id="PF01297">
    <property type="entry name" value="ZnuA"/>
    <property type="match status" value="1"/>
</dbReference>
<dbReference type="PANTHER" id="PTHR42953:SF3">
    <property type="entry name" value="HIGH-AFFINITY ZINC UPTAKE SYSTEM PROTEIN ZNUA"/>
    <property type="match status" value="1"/>
</dbReference>
<comment type="similarity">
    <text evidence="1">Belongs to the bacterial solute-binding protein 9 family.</text>
</comment>
<evidence type="ECO:0000313" key="5">
    <source>
        <dbReference type="EMBL" id="MFC6868968.1"/>
    </source>
</evidence>
<dbReference type="Gene3D" id="3.40.50.1980">
    <property type="entry name" value="Nitrogenase molybdenum iron protein domain"/>
    <property type="match status" value="2"/>
</dbReference>